<dbReference type="Proteomes" id="UP001642483">
    <property type="component" value="Unassembled WGS sequence"/>
</dbReference>
<reference evidence="2 3" key="1">
    <citation type="submission" date="2024-02" db="EMBL/GenBank/DDBJ databases">
        <authorList>
            <person name="Daric V."/>
            <person name="Darras S."/>
        </authorList>
    </citation>
    <scope>NUCLEOTIDE SEQUENCE [LARGE SCALE GENOMIC DNA]</scope>
</reference>
<sequence>MKHTRLTIAICAVLLLYTVGMREASAQTTAAEVTMTMETVGTDVQETTRVDSTTMEGRMQNSYISRHFLNKIVFVHLMAKPSFACYGQIRALHET</sequence>
<evidence type="ECO:0000313" key="2">
    <source>
        <dbReference type="EMBL" id="CAK8690973.1"/>
    </source>
</evidence>
<keyword evidence="1" id="KW-0732">Signal</keyword>
<accession>A0ABP0GHR8</accession>
<gene>
    <name evidence="2" type="ORF">CVLEPA_LOCUS23514</name>
</gene>
<feature type="chain" id="PRO_5046532762" description="Secreted protein" evidence="1">
    <location>
        <begin position="27"/>
        <end position="95"/>
    </location>
</feature>
<protein>
    <recommendedName>
        <fullName evidence="4">Secreted protein</fullName>
    </recommendedName>
</protein>
<evidence type="ECO:0000256" key="1">
    <source>
        <dbReference type="SAM" id="SignalP"/>
    </source>
</evidence>
<keyword evidence="3" id="KW-1185">Reference proteome</keyword>
<comment type="caution">
    <text evidence="2">The sequence shown here is derived from an EMBL/GenBank/DDBJ whole genome shotgun (WGS) entry which is preliminary data.</text>
</comment>
<organism evidence="2 3">
    <name type="scientific">Clavelina lepadiformis</name>
    <name type="common">Light-bulb sea squirt</name>
    <name type="synonym">Ascidia lepadiformis</name>
    <dbReference type="NCBI Taxonomy" id="159417"/>
    <lineage>
        <taxon>Eukaryota</taxon>
        <taxon>Metazoa</taxon>
        <taxon>Chordata</taxon>
        <taxon>Tunicata</taxon>
        <taxon>Ascidiacea</taxon>
        <taxon>Aplousobranchia</taxon>
        <taxon>Clavelinidae</taxon>
        <taxon>Clavelina</taxon>
    </lineage>
</organism>
<feature type="signal peptide" evidence="1">
    <location>
        <begin position="1"/>
        <end position="26"/>
    </location>
</feature>
<dbReference type="EMBL" id="CAWYQH010000119">
    <property type="protein sequence ID" value="CAK8690973.1"/>
    <property type="molecule type" value="Genomic_DNA"/>
</dbReference>
<proteinExistence type="predicted"/>
<evidence type="ECO:0000313" key="3">
    <source>
        <dbReference type="Proteomes" id="UP001642483"/>
    </source>
</evidence>
<name>A0ABP0GHR8_CLALP</name>
<evidence type="ECO:0008006" key="4">
    <source>
        <dbReference type="Google" id="ProtNLM"/>
    </source>
</evidence>